<dbReference type="SUPFAM" id="SSF56436">
    <property type="entry name" value="C-type lectin-like"/>
    <property type="match status" value="2"/>
</dbReference>
<comment type="caution">
    <text evidence="3">The sequence shown here is derived from an EMBL/GenBank/DDBJ whole genome shotgun (WGS) entry which is preliminary data.</text>
</comment>
<keyword evidence="4" id="KW-1185">Reference proteome</keyword>
<dbReference type="Proteomes" id="UP000789390">
    <property type="component" value="Unassembled WGS sequence"/>
</dbReference>
<dbReference type="Pfam" id="PF00059">
    <property type="entry name" value="Lectin_C"/>
    <property type="match status" value="1"/>
</dbReference>
<feature type="domain" description="C-type lectin" evidence="2">
    <location>
        <begin position="638"/>
        <end position="761"/>
    </location>
</feature>
<gene>
    <name evidence="3" type="ORF">DGAL_LOCUS1328</name>
</gene>
<sequence length="881" mass="99978">MLRQVRPFDCALIFILFISCAFATDWICPAGNRFCYQRIPNQPRSWNESRADCARIGGDLPGADNLDELIQSSIHGSSSFWTNLCFSNGRLQWLEIRNSHEEKDLQFIDSLLPDLTLAADGQLHCFQTGGDSFKTFTLKRSQDVSTTVCVSDVKSLIRPYASTQKASSQRGKILSVSAVTEGADIDWGPIGQNRDGFMNIFPPKATSLRLKCNIKTTSEVDKSDITVRWMRSGGYVSEGNVTHQGLVSFASENDLIPWIGFISCEAVFGNEREVVRGGGFHLSVWNTVTARIVSTCLSCRLQSILDSAETILTKFVDEEIARGSGNSIEFIVEPPVISHNTISFVIHIRNKKIDKFDFKMAQKLGQQFQLSHWAKGRSLSLPKENSDLVLELISPCNMALPQDRGNITWTGYLGQTVPSGNFIGEPICVDNRGAIITRSCGLPELRPIRFQECSAMKPRKEEPKCFHGFELANDGKCYLKTEASTFAKAFAKCWAGWPIQPEILEPKSLTYWFQNYWFGKAEGNIQSTGFVWLPFRHFNKDTPLSNPPWSWNAVSNRWISQSDELGTGAEKSDGEELCAAYDLSRNRMITMPCHNKLPMICSRPVLPPNISTIISSQPDHTGEYFCDPGWITHHLVMDAGICYTRFTLKEAVDADEAQQFCIKQGGHLAVAPTHNMRIALEQVYAFFNNQSIVDSWIGLRNRGDDPVSFNWVNQTAGVTGSSTFNWQPYQEFGSGYGVSTGLTRAWWNWPRDTKIWGVLCQKTVSDWQSGLSLHLEKLSVYEYALFFTYDHKNDRSQGKQRYSYETKSFWQPDFDVICHFNHYVMHFRFPINRQYYRVLIPGSMGSGRLTCEGWINRPTFRFQSNTITHRPTTYEYYPEEY</sequence>
<dbReference type="InterPro" id="IPR016186">
    <property type="entry name" value="C-type_lectin-like/link_sf"/>
</dbReference>
<feature type="signal peptide" evidence="1">
    <location>
        <begin position="1"/>
        <end position="23"/>
    </location>
</feature>
<evidence type="ECO:0000313" key="3">
    <source>
        <dbReference type="EMBL" id="CAH0099214.1"/>
    </source>
</evidence>
<dbReference type="InterPro" id="IPR051004">
    <property type="entry name" value="DC-SIGN_domain-containing"/>
</dbReference>
<accession>A0A8J2RMV3</accession>
<dbReference type="InterPro" id="IPR001304">
    <property type="entry name" value="C-type_lectin-like"/>
</dbReference>
<dbReference type="Gene3D" id="3.10.100.10">
    <property type="entry name" value="Mannose-Binding Protein A, subunit A"/>
    <property type="match status" value="2"/>
</dbReference>
<proteinExistence type="predicted"/>
<dbReference type="PANTHER" id="PTHR22802">
    <property type="entry name" value="C-TYPE LECTIN SUPERFAMILY MEMBER"/>
    <property type="match status" value="1"/>
</dbReference>
<dbReference type="CDD" id="cd00037">
    <property type="entry name" value="CLECT"/>
    <property type="match status" value="1"/>
</dbReference>
<dbReference type="PANTHER" id="PTHR22802:SF396">
    <property type="entry name" value="C-TYPE LECTIN DOMAIN-CONTAINING PROTEIN"/>
    <property type="match status" value="1"/>
</dbReference>
<dbReference type="InterPro" id="IPR016187">
    <property type="entry name" value="CTDL_fold"/>
</dbReference>
<dbReference type="AlphaFoldDB" id="A0A8J2RMV3"/>
<evidence type="ECO:0000313" key="4">
    <source>
        <dbReference type="Proteomes" id="UP000789390"/>
    </source>
</evidence>
<dbReference type="PROSITE" id="PS50041">
    <property type="entry name" value="C_TYPE_LECTIN_2"/>
    <property type="match status" value="1"/>
</dbReference>
<dbReference type="PROSITE" id="PS51257">
    <property type="entry name" value="PROKAR_LIPOPROTEIN"/>
    <property type="match status" value="1"/>
</dbReference>
<protein>
    <recommendedName>
        <fullName evidence="2">C-type lectin domain-containing protein</fullName>
    </recommendedName>
</protein>
<evidence type="ECO:0000259" key="2">
    <source>
        <dbReference type="PROSITE" id="PS50041"/>
    </source>
</evidence>
<dbReference type="OrthoDB" id="2142683at2759"/>
<organism evidence="3 4">
    <name type="scientific">Daphnia galeata</name>
    <dbReference type="NCBI Taxonomy" id="27404"/>
    <lineage>
        <taxon>Eukaryota</taxon>
        <taxon>Metazoa</taxon>
        <taxon>Ecdysozoa</taxon>
        <taxon>Arthropoda</taxon>
        <taxon>Crustacea</taxon>
        <taxon>Branchiopoda</taxon>
        <taxon>Diplostraca</taxon>
        <taxon>Cladocera</taxon>
        <taxon>Anomopoda</taxon>
        <taxon>Daphniidae</taxon>
        <taxon>Daphnia</taxon>
    </lineage>
</organism>
<evidence type="ECO:0000256" key="1">
    <source>
        <dbReference type="SAM" id="SignalP"/>
    </source>
</evidence>
<feature type="chain" id="PRO_5035326153" description="C-type lectin domain-containing protein" evidence="1">
    <location>
        <begin position="24"/>
        <end position="881"/>
    </location>
</feature>
<dbReference type="EMBL" id="CAKKLH010000014">
    <property type="protein sequence ID" value="CAH0099214.1"/>
    <property type="molecule type" value="Genomic_DNA"/>
</dbReference>
<dbReference type="SMART" id="SM00034">
    <property type="entry name" value="CLECT"/>
    <property type="match status" value="1"/>
</dbReference>
<reference evidence="3" key="1">
    <citation type="submission" date="2021-11" db="EMBL/GenBank/DDBJ databases">
        <authorList>
            <person name="Schell T."/>
        </authorList>
    </citation>
    <scope>NUCLEOTIDE SEQUENCE</scope>
    <source>
        <strain evidence="3">M5</strain>
    </source>
</reference>
<keyword evidence="1" id="KW-0732">Signal</keyword>
<name>A0A8J2RMV3_9CRUS</name>